<dbReference type="STRING" id="661478.OP10G_0929"/>
<name>A0A068NLK1_FIMGI</name>
<dbReference type="AlphaFoldDB" id="A0A068NLK1"/>
<keyword evidence="2" id="KW-0547">Nucleotide-binding</keyword>
<organism evidence="5 6">
    <name type="scientific">Fimbriimonas ginsengisoli Gsoil 348</name>
    <dbReference type="NCBI Taxonomy" id="661478"/>
    <lineage>
        <taxon>Bacteria</taxon>
        <taxon>Bacillati</taxon>
        <taxon>Armatimonadota</taxon>
        <taxon>Fimbriimonadia</taxon>
        <taxon>Fimbriimonadales</taxon>
        <taxon>Fimbriimonadaceae</taxon>
        <taxon>Fimbriimonas</taxon>
    </lineage>
</organism>
<accession>A0A068NLK1</accession>
<dbReference type="InterPro" id="IPR003439">
    <property type="entry name" value="ABC_transporter-like_ATP-bd"/>
</dbReference>
<dbReference type="EMBL" id="CP007139">
    <property type="protein sequence ID" value="AIE84297.1"/>
    <property type="molecule type" value="Genomic_DNA"/>
</dbReference>
<dbReference type="InterPro" id="IPR017871">
    <property type="entry name" value="ABC_transporter-like_CS"/>
</dbReference>
<evidence type="ECO:0000256" key="3">
    <source>
        <dbReference type="ARBA" id="ARBA00022840"/>
    </source>
</evidence>
<dbReference type="InterPro" id="IPR050093">
    <property type="entry name" value="ABC_SmlMolc_Importer"/>
</dbReference>
<evidence type="ECO:0000256" key="1">
    <source>
        <dbReference type="ARBA" id="ARBA00022448"/>
    </source>
</evidence>
<evidence type="ECO:0000256" key="2">
    <source>
        <dbReference type="ARBA" id="ARBA00022741"/>
    </source>
</evidence>
<protein>
    <submittedName>
        <fullName evidence="5">Sulfate-transporting ATPase</fullName>
    </submittedName>
</protein>
<dbReference type="Pfam" id="PF00005">
    <property type="entry name" value="ABC_tran"/>
    <property type="match status" value="1"/>
</dbReference>
<dbReference type="KEGG" id="fgi:OP10G_0929"/>
<evidence type="ECO:0000313" key="5">
    <source>
        <dbReference type="EMBL" id="AIE84297.1"/>
    </source>
</evidence>
<keyword evidence="6" id="KW-1185">Reference proteome</keyword>
<dbReference type="SUPFAM" id="SSF52540">
    <property type="entry name" value="P-loop containing nucleoside triphosphate hydrolases"/>
    <property type="match status" value="1"/>
</dbReference>
<keyword evidence="3" id="KW-0067">ATP-binding</keyword>
<dbReference type="Proteomes" id="UP000027982">
    <property type="component" value="Chromosome"/>
</dbReference>
<dbReference type="HOGENOM" id="CLU_000604_1_22_0"/>
<feature type="domain" description="ABC transporter" evidence="4">
    <location>
        <begin position="13"/>
        <end position="248"/>
    </location>
</feature>
<dbReference type="OrthoDB" id="9802264at2"/>
<reference evidence="5 6" key="1">
    <citation type="journal article" date="2014" name="PLoS ONE">
        <title>The first complete genome sequence of the class fimbriimonadia in the phylum armatimonadetes.</title>
        <authorList>
            <person name="Hu Z.Y."/>
            <person name="Wang Y.Z."/>
            <person name="Im W.T."/>
            <person name="Wang S.Y."/>
            <person name="Zhao G.P."/>
            <person name="Zheng H.J."/>
            <person name="Quan Z.X."/>
        </authorList>
    </citation>
    <scope>NUCLEOTIDE SEQUENCE [LARGE SCALE GENOMIC DNA]</scope>
    <source>
        <strain evidence="5">Gsoil 348</strain>
    </source>
</reference>
<dbReference type="GO" id="GO:0016887">
    <property type="term" value="F:ATP hydrolysis activity"/>
    <property type="evidence" value="ECO:0007669"/>
    <property type="project" value="InterPro"/>
</dbReference>
<dbReference type="PROSITE" id="PS50893">
    <property type="entry name" value="ABC_TRANSPORTER_2"/>
    <property type="match status" value="1"/>
</dbReference>
<dbReference type="eggNOG" id="COG1116">
    <property type="taxonomic scope" value="Bacteria"/>
</dbReference>
<sequence>MTTFPFEYHETLLKVDKVSKTLGDTLVLRDVDLEVKNLVRPGMTQGQVVALLGPSGMGKTTLFRILAGLDAPDSGSVTLEDGEPVRRGTVGVVAQNYPLFAHRTVLGNLVVAGKQIGLSGGEAMTKATELLERFGVKEHGGKYPIQLSGGQRQRVALAQQFMCSNDLLLMDEPFSGLDLLASERVIDFIMEMAAQDEKRTFVIVTHDIHAAVAVADTIWLLGRDRDGSGNPTPGARIQKTFNLAQMGLAWRKGISETKESSDLRREIRAEFTNL</sequence>
<dbReference type="SMART" id="SM00382">
    <property type="entry name" value="AAA"/>
    <property type="match status" value="1"/>
</dbReference>
<dbReference type="GO" id="GO:0005524">
    <property type="term" value="F:ATP binding"/>
    <property type="evidence" value="ECO:0007669"/>
    <property type="project" value="UniProtKB-KW"/>
</dbReference>
<dbReference type="RefSeq" id="WP_052547543.1">
    <property type="nucleotide sequence ID" value="NZ_CP007139.1"/>
</dbReference>
<dbReference type="Gene3D" id="3.40.50.300">
    <property type="entry name" value="P-loop containing nucleotide triphosphate hydrolases"/>
    <property type="match status" value="1"/>
</dbReference>
<dbReference type="PANTHER" id="PTHR42781">
    <property type="entry name" value="SPERMIDINE/PUTRESCINE IMPORT ATP-BINDING PROTEIN POTA"/>
    <property type="match status" value="1"/>
</dbReference>
<evidence type="ECO:0000313" key="6">
    <source>
        <dbReference type="Proteomes" id="UP000027982"/>
    </source>
</evidence>
<gene>
    <name evidence="5" type="ORF">OP10G_0929</name>
</gene>
<dbReference type="InterPro" id="IPR027417">
    <property type="entry name" value="P-loop_NTPase"/>
</dbReference>
<dbReference type="PANTHER" id="PTHR42781:SF9">
    <property type="entry name" value="AMINO ACID ABC TRANSPORTER, ATP-BINDING PROTEIN-RELATED"/>
    <property type="match status" value="1"/>
</dbReference>
<dbReference type="PROSITE" id="PS00211">
    <property type="entry name" value="ABC_TRANSPORTER_1"/>
    <property type="match status" value="1"/>
</dbReference>
<dbReference type="InterPro" id="IPR003593">
    <property type="entry name" value="AAA+_ATPase"/>
</dbReference>
<proteinExistence type="predicted"/>
<evidence type="ECO:0000259" key="4">
    <source>
        <dbReference type="PROSITE" id="PS50893"/>
    </source>
</evidence>
<keyword evidence="1" id="KW-0813">Transport</keyword>